<accession>A0A915JPK7</accession>
<dbReference type="OMA" id="PSCIQTY"/>
<dbReference type="Pfam" id="PF19030">
    <property type="entry name" value="TSP1_ADAMTS"/>
    <property type="match status" value="5"/>
</dbReference>
<dbReference type="InterPro" id="IPR013273">
    <property type="entry name" value="ADAMTS/ADAMTS-like"/>
</dbReference>
<evidence type="ECO:0000256" key="1">
    <source>
        <dbReference type="ARBA" id="ARBA00004302"/>
    </source>
</evidence>
<evidence type="ECO:0000259" key="10">
    <source>
        <dbReference type="Pfam" id="PF05986"/>
    </source>
</evidence>
<evidence type="ECO:0000313" key="12">
    <source>
        <dbReference type="Proteomes" id="UP000887565"/>
    </source>
</evidence>
<keyword evidence="5" id="KW-0272">Extracellular matrix</keyword>
<dbReference type="Proteomes" id="UP000887565">
    <property type="component" value="Unplaced"/>
</dbReference>
<dbReference type="InterPro" id="IPR045371">
    <property type="entry name" value="ADAMTS_CR_3"/>
</dbReference>
<evidence type="ECO:0000256" key="6">
    <source>
        <dbReference type="ARBA" id="ARBA00023157"/>
    </source>
</evidence>
<dbReference type="SUPFAM" id="SSF82895">
    <property type="entry name" value="TSP-1 type 1 repeat"/>
    <property type="match status" value="6"/>
</dbReference>
<feature type="disulfide bond" evidence="7">
    <location>
        <begin position="78"/>
        <end position="108"/>
    </location>
</feature>
<feature type="domain" description="ADAMTS/ADAMTS-like cysteine-rich" evidence="11">
    <location>
        <begin position="119"/>
        <end position="233"/>
    </location>
</feature>
<protein>
    <submittedName>
        <fullName evidence="13">Papilin</fullName>
    </submittedName>
</protein>
<evidence type="ECO:0000256" key="4">
    <source>
        <dbReference type="ARBA" id="ARBA00022737"/>
    </source>
</evidence>
<dbReference type="InterPro" id="IPR036383">
    <property type="entry name" value="TSP1_rpt_sf"/>
</dbReference>
<dbReference type="GO" id="GO:0030198">
    <property type="term" value="P:extracellular matrix organization"/>
    <property type="evidence" value="ECO:0007669"/>
    <property type="project" value="InterPro"/>
</dbReference>
<dbReference type="PANTHER" id="PTHR13723:SF281">
    <property type="entry name" value="PAPILIN"/>
    <property type="match status" value="1"/>
</dbReference>
<evidence type="ECO:0000256" key="9">
    <source>
        <dbReference type="SAM" id="SignalP"/>
    </source>
</evidence>
<proteinExistence type="predicted"/>
<keyword evidence="12" id="KW-1185">Reference proteome</keyword>
<dbReference type="Gene3D" id="2.60.120.830">
    <property type="match status" value="1"/>
</dbReference>
<feature type="chain" id="PRO_5037135141" evidence="9">
    <location>
        <begin position="21"/>
        <end position="844"/>
    </location>
</feature>
<organism evidence="12 13">
    <name type="scientific">Romanomermis culicivorax</name>
    <name type="common">Nematode worm</name>
    <dbReference type="NCBI Taxonomy" id="13658"/>
    <lineage>
        <taxon>Eukaryota</taxon>
        <taxon>Metazoa</taxon>
        <taxon>Ecdysozoa</taxon>
        <taxon>Nematoda</taxon>
        <taxon>Enoplea</taxon>
        <taxon>Dorylaimia</taxon>
        <taxon>Mermithida</taxon>
        <taxon>Mermithoidea</taxon>
        <taxon>Mermithidae</taxon>
        <taxon>Romanomermis</taxon>
    </lineage>
</organism>
<feature type="disulfide bond" evidence="7">
    <location>
        <begin position="82"/>
        <end position="113"/>
    </location>
</feature>
<dbReference type="Pfam" id="PF05986">
    <property type="entry name" value="ADAMTS_spacer1"/>
    <property type="match status" value="1"/>
</dbReference>
<dbReference type="PANTHER" id="PTHR13723">
    <property type="entry name" value="ADAMTS A DISINTEGRIN AND METALLOPROTEASE WITH THROMBOSPONDIN MOTIFS PROTEASE"/>
    <property type="match status" value="1"/>
</dbReference>
<evidence type="ECO:0000256" key="7">
    <source>
        <dbReference type="PIRSR" id="PIRSR613273-3"/>
    </source>
</evidence>
<evidence type="ECO:0000313" key="13">
    <source>
        <dbReference type="WBParaSite" id="nRc.2.0.1.t28027-RA"/>
    </source>
</evidence>
<dbReference type="FunFam" id="2.60.120.830:FF:000001">
    <property type="entry name" value="A disintegrin and metalloproteinase with thrombospondin motifs 1"/>
    <property type="match status" value="1"/>
</dbReference>
<dbReference type="Pfam" id="PF00090">
    <property type="entry name" value="TSP_1"/>
    <property type="match status" value="1"/>
</dbReference>
<keyword evidence="4" id="KW-0677">Repeat</keyword>
<dbReference type="GO" id="GO:0004222">
    <property type="term" value="F:metalloendopeptidase activity"/>
    <property type="evidence" value="ECO:0007669"/>
    <property type="project" value="TreeGrafter"/>
</dbReference>
<dbReference type="AlphaFoldDB" id="A0A915JPK7"/>
<dbReference type="SMART" id="SM00209">
    <property type="entry name" value="TSP1"/>
    <property type="match status" value="7"/>
</dbReference>
<evidence type="ECO:0000256" key="5">
    <source>
        <dbReference type="ARBA" id="ARBA00022869"/>
    </source>
</evidence>
<dbReference type="Gene3D" id="2.20.100.10">
    <property type="entry name" value="Thrombospondin type-1 (TSP1) repeat"/>
    <property type="match status" value="6"/>
</dbReference>
<name>A0A915JPK7_ROMCU</name>
<keyword evidence="5" id="KW-0084">Basement membrane</keyword>
<sequence>MLITPFICCYIVLYSHFADALVTIDTSQESIGLHLSSPRHKRQAYPVFSASEGKLVIDSVGQTESGPWEDWTDGGAECSRTCGGGVKIETRKCSGSNCVGSRKRYVSCNTEPCEKGTKDFRHQQCSVYDDKPLEGKYYKWKAYTKGFQFFRLKQTTTFLRNLAPNKCELTCMPIGENFYYKWADKVVDGTKCDDFSNDICVEGFCLPLGCDNKLGSLIKDDKCGVCGGDGTTCKTMRGFFDEKHTGPRYVDIITLPVGAASIMIEEMKPTNNYLALKNESGNYYLNGNYKIDFPQTLEIAGTLFEYERNRHGTAGQEKIFSKGPLAEPVVVALLYQAEHTGIAYEYTLPLDETLPYHYVVDAWEPCSATCGKGIQSRKMTCVDKASQQPVSDDLCSNSSIPETNRTCNSIDCETEWFASEWEQCSSTCGDSGVQYRVVYCHKVSADGVRITVDDEECANMTRPEVKQSCNRFSCPEWQAGPWSSCSKECGSAHQYRAVTCRSEKSGEEGKLVPAKQCNSTLKPTDKRTCNLGPCEGLRWATSEWELCSKCNDTTEYRNVSCEDPNGKRYPEEKCKDSRPEDSRKCVNVVPCVYQWQASQWSECSSHCGHGHQTRKVYCTIDENGYLRKMDEVFCDDKLKPDARQNCTHEGEKCSGTFYSTQWSTCSVDCGGGTQNRSVVCLDYDFKIRSGMCDESEKPEEVQNCNIDPCLACNETEFGCCPDGATLATGLYLEGCSNCSETEFGCCPDNYTIATTEDMSECPLLTTLSSEGEFNATEIEASGDGEMVTETPDEIEEKEESATTTPNCSASEFGCCPDGNTTATTEDKSDCPEILCNYTSAAGES</sequence>
<dbReference type="GO" id="GO:0016477">
    <property type="term" value="P:cell migration"/>
    <property type="evidence" value="ECO:0007669"/>
    <property type="project" value="UniProtKB-ARBA"/>
</dbReference>
<reference evidence="13" key="1">
    <citation type="submission" date="2022-11" db="UniProtKB">
        <authorList>
            <consortium name="WormBaseParasite"/>
        </authorList>
    </citation>
    <scope>IDENTIFICATION</scope>
</reference>
<dbReference type="GO" id="GO:0009653">
    <property type="term" value="P:anatomical structure morphogenesis"/>
    <property type="evidence" value="ECO:0007669"/>
    <property type="project" value="UniProtKB-ARBA"/>
</dbReference>
<keyword evidence="6 7" id="KW-1015">Disulfide bond</keyword>
<evidence type="ECO:0000256" key="3">
    <source>
        <dbReference type="ARBA" id="ARBA00022729"/>
    </source>
</evidence>
<evidence type="ECO:0000259" key="11">
    <source>
        <dbReference type="Pfam" id="PF19236"/>
    </source>
</evidence>
<dbReference type="InterPro" id="IPR010294">
    <property type="entry name" value="ADAMTS_spacer1"/>
</dbReference>
<dbReference type="GO" id="GO:0005604">
    <property type="term" value="C:basement membrane"/>
    <property type="evidence" value="ECO:0007669"/>
    <property type="project" value="UniProtKB-SubCell"/>
</dbReference>
<dbReference type="Pfam" id="PF19236">
    <property type="entry name" value="ADAMTS_CR_3"/>
    <property type="match status" value="1"/>
</dbReference>
<feature type="domain" description="ADAMTS/ADAMTS-like Spacer 1" evidence="10">
    <location>
        <begin position="235"/>
        <end position="349"/>
    </location>
</feature>
<feature type="signal peptide" evidence="9">
    <location>
        <begin position="1"/>
        <end position="20"/>
    </location>
</feature>
<dbReference type="PRINTS" id="PR01857">
    <property type="entry name" value="ADAMTSFAMILY"/>
</dbReference>
<dbReference type="PROSITE" id="PS50092">
    <property type="entry name" value="TSP1"/>
    <property type="match status" value="7"/>
</dbReference>
<keyword evidence="2" id="KW-0964">Secreted</keyword>
<feature type="region of interest" description="Disordered" evidence="8">
    <location>
        <begin position="780"/>
        <end position="808"/>
    </location>
</feature>
<dbReference type="InterPro" id="IPR050439">
    <property type="entry name" value="ADAMTS_ADAMTS-like"/>
</dbReference>
<evidence type="ECO:0000256" key="2">
    <source>
        <dbReference type="ARBA" id="ARBA00022525"/>
    </source>
</evidence>
<comment type="subcellular location">
    <subcellularLocation>
        <location evidence="1">Secreted</location>
        <location evidence="1">Extracellular space</location>
        <location evidence="1">Extracellular matrix</location>
        <location evidence="1">Basement membrane</location>
    </subcellularLocation>
</comment>
<evidence type="ECO:0000256" key="8">
    <source>
        <dbReference type="SAM" id="MobiDB-lite"/>
    </source>
</evidence>
<feature type="disulfide bond" evidence="7">
    <location>
        <begin position="93"/>
        <end position="98"/>
    </location>
</feature>
<dbReference type="InterPro" id="IPR000884">
    <property type="entry name" value="TSP1_rpt"/>
</dbReference>
<dbReference type="WBParaSite" id="nRc.2.0.1.t28027-RA">
    <property type="protein sequence ID" value="nRc.2.0.1.t28027-RA"/>
    <property type="gene ID" value="nRc.2.0.1.g28027"/>
</dbReference>
<dbReference type="FunFam" id="2.20.100.10:FF:000005">
    <property type="entry name" value="ADAM metallopeptidase with thrombospondin type 1 motif 9"/>
    <property type="match status" value="2"/>
</dbReference>
<keyword evidence="3 9" id="KW-0732">Signal</keyword>
<dbReference type="GO" id="GO:0006508">
    <property type="term" value="P:proteolysis"/>
    <property type="evidence" value="ECO:0007669"/>
    <property type="project" value="TreeGrafter"/>
</dbReference>